<organism evidence="2 3">
    <name type="scientific">Diaporthe australafricana</name>
    <dbReference type="NCBI Taxonomy" id="127596"/>
    <lineage>
        <taxon>Eukaryota</taxon>
        <taxon>Fungi</taxon>
        <taxon>Dikarya</taxon>
        <taxon>Ascomycota</taxon>
        <taxon>Pezizomycotina</taxon>
        <taxon>Sordariomycetes</taxon>
        <taxon>Sordariomycetidae</taxon>
        <taxon>Diaporthales</taxon>
        <taxon>Diaporthaceae</taxon>
        <taxon>Diaporthe</taxon>
    </lineage>
</organism>
<proteinExistence type="predicted"/>
<comment type="caution">
    <text evidence="2">The sequence shown here is derived from an EMBL/GenBank/DDBJ whole genome shotgun (WGS) entry which is preliminary data.</text>
</comment>
<evidence type="ECO:0000313" key="2">
    <source>
        <dbReference type="EMBL" id="KAL1861649.1"/>
    </source>
</evidence>
<dbReference type="EMBL" id="JAWRVE010000084">
    <property type="protein sequence ID" value="KAL1861649.1"/>
    <property type="molecule type" value="Genomic_DNA"/>
</dbReference>
<keyword evidence="3" id="KW-1185">Reference proteome</keyword>
<feature type="compositionally biased region" description="Basic and acidic residues" evidence="1">
    <location>
        <begin position="104"/>
        <end position="140"/>
    </location>
</feature>
<feature type="region of interest" description="Disordered" evidence="1">
    <location>
        <begin position="104"/>
        <end position="143"/>
    </location>
</feature>
<protein>
    <submittedName>
        <fullName evidence="2">Uncharacterized protein</fullName>
    </submittedName>
</protein>
<sequence>MTEAQKWRHVFLILFPDTDDQDVPSPYHEFKMASEHGSPENLMTDYENFLQRELPLRVRGQLERRIEAELIPIEDRLRGQIVEIVRDTQIELFRLFKLSAQNRKAPEESMQHDEVSHTDLSHPPRQDSDCESRSGQDHSVETNVTSEGWSLENHMQLPRPDPLLDWENFSGFDGQLYDFGEIDNGAELFPDSTYGAMPATNSFSETYPDTSSS</sequence>
<accession>A0ABR3WH82</accession>
<dbReference type="Proteomes" id="UP001583177">
    <property type="component" value="Unassembled WGS sequence"/>
</dbReference>
<reference evidence="2 3" key="1">
    <citation type="journal article" date="2024" name="IMA Fungus">
        <title>IMA Genome - F19 : A genome assembly and annotation guide to empower mycologists, including annotated draft genome sequences of Ceratocystis pirilliformis, Diaporthe australafricana, Fusarium ophioides, Paecilomyces lecythidis, and Sporothrix stenoceras.</title>
        <authorList>
            <person name="Aylward J."/>
            <person name="Wilson A.M."/>
            <person name="Visagie C.M."/>
            <person name="Spraker J."/>
            <person name="Barnes I."/>
            <person name="Buitendag C."/>
            <person name="Ceriani C."/>
            <person name="Del Mar Angel L."/>
            <person name="du Plessis D."/>
            <person name="Fuchs T."/>
            <person name="Gasser K."/>
            <person name="Kramer D."/>
            <person name="Li W."/>
            <person name="Munsamy K."/>
            <person name="Piso A."/>
            <person name="Price J.L."/>
            <person name="Sonnekus B."/>
            <person name="Thomas C."/>
            <person name="van der Nest A."/>
            <person name="van Dijk A."/>
            <person name="van Heerden A."/>
            <person name="van Vuuren N."/>
            <person name="Yilmaz N."/>
            <person name="Duong T.A."/>
            <person name="van der Merwe N.A."/>
            <person name="Wingfield M.J."/>
            <person name="Wingfield B.D."/>
        </authorList>
    </citation>
    <scope>NUCLEOTIDE SEQUENCE [LARGE SCALE GENOMIC DNA]</scope>
    <source>
        <strain evidence="2 3">CMW 18300</strain>
    </source>
</reference>
<evidence type="ECO:0000313" key="3">
    <source>
        <dbReference type="Proteomes" id="UP001583177"/>
    </source>
</evidence>
<gene>
    <name evidence="2" type="ORF">Daus18300_008765</name>
</gene>
<name>A0ABR3WH82_9PEZI</name>
<evidence type="ECO:0000256" key="1">
    <source>
        <dbReference type="SAM" id="MobiDB-lite"/>
    </source>
</evidence>